<feature type="transmembrane region" description="Helical" evidence="1">
    <location>
        <begin position="93"/>
        <end position="114"/>
    </location>
</feature>
<keyword evidence="3" id="KW-1185">Reference proteome</keyword>
<name>A0ABT1LET9_9HYPH</name>
<gene>
    <name evidence="2" type="ORF">NK718_15925</name>
</gene>
<protein>
    <submittedName>
        <fullName evidence="2">AbrB family transcriptional regulator</fullName>
    </submittedName>
</protein>
<feature type="transmembrane region" description="Helical" evidence="1">
    <location>
        <begin position="186"/>
        <end position="203"/>
    </location>
</feature>
<dbReference type="PANTHER" id="PTHR38457">
    <property type="entry name" value="REGULATOR ABRB-RELATED"/>
    <property type="match status" value="1"/>
</dbReference>
<proteinExistence type="predicted"/>
<keyword evidence="1" id="KW-0812">Transmembrane</keyword>
<accession>A0ABT1LET9</accession>
<keyword evidence="1" id="KW-1133">Transmembrane helix</keyword>
<evidence type="ECO:0000256" key="1">
    <source>
        <dbReference type="SAM" id="Phobius"/>
    </source>
</evidence>
<dbReference type="RefSeq" id="WP_254744273.1">
    <property type="nucleotide sequence ID" value="NZ_JANCLU010000016.1"/>
</dbReference>
<dbReference type="Pfam" id="PF05145">
    <property type="entry name" value="AbrB"/>
    <property type="match status" value="1"/>
</dbReference>
<evidence type="ECO:0000313" key="2">
    <source>
        <dbReference type="EMBL" id="MCP8940015.1"/>
    </source>
</evidence>
<feature type="transmembrane region" description="Helical" evidence="1">
    <location>
        <begin position="328"/>
        <end position="345"/>
    </location>
</feature>
<comment type="caution">
    <text evidence="2">The sequence shown here is derived from an EMBL/GenBank/DDBJ whole genome shotgun (WGS) entry which is preliminary data.</text>
</comment>
<sequence length="365" mass="37803">MSPDITKALRTGAGQIAMLGAGLLGGWLFSLMHVPAPWLAGPMTITVLLVGLRIAPPMLPQVRDVAMLMAGVSLGVSVTPDALHALGAYPVSLTLLCVGMVMLMAGSSLALTVLRGWSVRDAFFASAPGALSTVLVIAVEERADVPRIAVVQIVRLFVLILVLPGIVGSLAPAFDANLPPPPTVDAPALALLLAAALVGWAAMNRMRVSADIMLGSMLGSALLTGTGTLSGQVPPAISTLGFVLVGCFIGQRFRGVEWTLLVRLLPDALIAVVVGLGVAVGISALVEKLADVPFESAIVALAPGGLEAMTMLALALKIDPVYVSVHHTVRFLFVGAWVPLAVRMFPRLLGGRGRADEPREPPADP</sequence>
<dbReference type="Proteomes" id="UP001205890">
    <property type="component" value="Unassembled WGS sequence"/>
</dbReference>
<dbReference type="PIRSF" id="PIRSF038991">
    <property type="entry name" value="Protein_AbrB"/>
    <property type="match status" value="1"/>
</dbReference>
<feature type="transmembrane region" description="Helical" evidence="1">
    <location>
        <begin position="67"/>
        <end position="87"/>
    </location>
</feature>
<organism evidence="2 3">
    <name type="scientific">Alsobacter ponti</name>
    <dbReference type="NCBI Taxonomy" id="2962936"/>
    <lineage>
        <taxon>Bacteria</taxon>
        <taxon>Pseudomonadati</taxon>
        <taxon>Pseudomonadota</taxon>
        <taxon>Alphaproteobacteria</taxon>
        <taxon>Hyphomicrobiales</taxon>
        <taxon>Alsobacteraceae</taxon>
        <taxon>Alsobacter</taxon>
    </lineage>
</organism>
<evidence type="ECO:0000313" key="3">
    <source>
        <dbReference type="Proteomes" id="UP001205890"/>
    </source>
</evidence>
<reference evidence="2 3" key="1">
    <citation type="submission" date="2022-07" db="EMBL/GenBank/DDBJ databases">
        <authorList>
            <person name="Li W.-J."/>
            <person name="Deng Q.-Q."/>
        </authorList>
    </citation>
    <scope>NUCLEOTIDE SEQUENCE [LARGE SCALE GENOMIC DNA]</scope>
    <source>
        <strain evidence="2 3">SYSU M60028</strain>
    </source>
</reference>
<feature type="transmembrane region" description="Helical" evidence="1">
    <location>
        <begin position="265"/>
        <end position="286"/>
    </location>
</feature>
<keyword evidence="1" id="KW-0472">Membrane</keyword>
<dbReference type="InterPro" id="IPR007820">
    <property type="entry name" value="AbrB_fam"/>
</dbReference>
<dbReference type="EMBL" id="JANCLU010000016">
    <property type="protein sequence ID" value="MCP8940015.1"/>
    <property type="molecule type" value="Genomic_DNA"/>
</dbReference>
<dbReference type="InterPro" id="IPR017516">
    <property type="entry name" value="AbrB_dup"/>
</dbReference>
<feature type="transmembrane region" description="Helical" evidence="1">
    <location>
        <begin position="156"/>
        <end position="174"/>
    </location>
</feature>
<dbReference type="NCBIfam" id="TIGR03082">
    <property type="entry name" value="Gneg_AbrB_dup"/>
    <property type="match status" value="2"/>
</dbReference>
<feature type="transmembrane region" description="Helical" evidence="1">
    <location>
        <begin position="12"/>
        <end position="30"/>
    </location>
</feature>
<dbReference type="PANTHER" id="PTHR38457:SF1">
    <property type="entry name" value="REGULATOR ABRB-RELATED"/>
    <property type="match status" value="1"/>
</dbReference>
<feature type="transmembrane region" description="Helical" evidence="1">
    <location>
        <begin position="298"/>
        <end position="316"/>
    </location>
</feature>